<dbReference type="HOGENOM" id="CLU_2715280_0_0_9"/>
<keyword evidence="1" id="KW-1133">Transmembrane helix</keyword>
<dbReference type="STRING" id="86416.Clopa_2817"/>
<dbReference type="Proteomes" id="UP000013523">
    <property type="component" value="Chromosome"/>
</dbReference>
<keyword evidence="3" id="KW-1185">Reference proteome</keyword>
<reference evidence="2 3" key="1">
    <citation type="submission" date="2012-01" db="EMBL/GenBank/DDBJ databases">
        <title>Complete sequence of chromosome of Clostridium pasteurianum BC1.</title>
        <authorList>
            <consortium name="US DOE Joint Genome Institute"/>
            <person name="Lucas S."/>
            <person name="Han J."/>
            <person name="Lapidus A."/>
            <person name="Cheng J.-F."/>
            <person name="Goodwin L."/>
            <person name="Pitluck S."/>
            <person name="Peters L."/>
            <person name="Mikhailova N."/>
            <person name="Teshima H."/>
            <person name="Detter J.C."/>
            <person name="Han C."/>
            <person name="Tapia R."/>
            <person name="Land M."/>
            <person name="Hauser L."/>
            <person name="Kyrpides N."/>
            <person name="Ivanova N."/>
            <person name="Pagani I."/>
            <person name="Dunn J."/>
            <person name="Taghavi S."/>
            <person name="Francis A."/>
            <person name="van der Lelie D."/>
            <person name="Woyke T."/>
        </authorList>
    </citation>
    <scope>NUCLEOTIDE SEQUENCE [LARGE SCALE GENOMIC DNA]</scope>
    <source>
        <strain evidence="2 3">BC1</strain>
    </source>
</reference>
<dbReference type="KEGG" id="cpas:Clopa_2817"/>
<proteinExistence type="predicted"/>
<evidence type="ECO:0000256" key="1">
    <source>
        <dbReference type="SAM" id="Phobius"/>
    </source>
</evidence>
<protein>
    <submittedName>
        <fullName evidence="2">Uncharacterized protein</fullName>
    </submittedName>
</protein>
<gene>
    <name evidence="2" type="ORF">Clopa_2817</name>
</gene>
<sequence>MHIIYYYVENVKKLLSIFLSKILILLIEFNFILKELTKKRVISDIIAEKVGIGSGRTYENIVIYILVEINKI</sequence>
<organism evidence="2 3">
    <name type="scientific">Clostridium pasteurianum BC1</name>
    <dbReference type="NCBI Taxonomy" id="86416"/>
    <lineage>
        <taxon>Bacteria</taxon>
        <taxon>Bacillati</taxon>
        <taxon>Bacillota</taxon>
        <taxon>Clostridia</taxon>
        <taxon>Eubacteriales</taxon>
        <taxon>Clostridiaceae</taxon>
        <taxon>Clostridium</taxon>
    </lineage>
</organism>
<dbReference type="EMBL" id="CP003261">
    <property type="protein sequence ID" value="AGK97655.1"/>
    <property type="molecule type" value="Genomic_DNA"/>
</dbReference>
<dbReference type="PATRIC" id="fig|86416.3.peg.2801"/>
<keyword evidence="1" id="KW-0812">Transmembrane</keyword>
<evidence type="ECO:0000313" key="2">
    <source>
        <dbReference type="EMBL" id="AGK97655.1"/>
    </source>
</evidence>
<name>R4KDF5_CLOPA</name>
<feature type="transmembrane region" description="Helical" evidence="1">
    <location>
        <begin position="14"/>
        <end position="33"/>
    </location>
</feature>
<accession>R4KDF5</accession>
<dbReference type="AlphaFoldDB" id="R4KDF5"/>
<keyword evidence="1" id="KW-0472">Membrane</keyword>
<evidence type="ECO:0000313" key="3">
    <source>
        <dbReference type="Proteomes" id="UP000013523"/>
    </source>
</evidence>